<dbReference type="KEGG" id="dfo:Dform_01828"/>
<keyword evidence="1" id="KW-0472">Membrane</keyword>
<dbReference type="STRING" id="1839801.Dform_01828"/>
<evidence type="ECO:0000313" key="2">
    <source>
        <dbReference type="EMBL" id="APV45147.1"/>
    </source>
</evidence>
<dbReference type="Proteomes" id="UP000185934">
    <property type="component" value="Chromosome"/>
</dbReference>
<feature type="transmembrane region" description="Helical" evidence="1">
    <location>
        <begin position="141"/>
        <end position="159"/>
    </location>
</feature>
<feature type="transmembrane region" description="Helical" evidence="1">
    <location>
        <begin position="61"/>
        <end position="82"/>
    </location>
</feature>
<feature type="transmembrane region" description="Helical" evidence="1">
    <location>
        <begin position="223"/>
        <end position="248"/>
    </location>
</feature>
<feature type="transmembrane region" description="Helical" evidence="1">
    <location>
        <begin position="427"/>
        <end position="444"/>
    </location>
</feature>
<gene>
    <name evidence="2" type="ORF">Dform_01828</name>
</gene>
<accession>A0A1P8F9K3</accession>
<feature type="transmembrane region" description="Helical" evidence="1">
    <location>
        <begin position="30"/>
        <end position="49"/>
    </location>
</feature>
<feature type="transmembrane region" description="Helical" evidence="1">
    <location>
        <begin position="395"/>
        <end position="415"/>
    </location>
</feature>
<keyword evidence="1" id="KW-0812">Transmembrane</keyword>
<dbReference type="AlphaFoldDB" id="A0A1P8F9K3"/>
<feature type="transmembrane region" description="Helical" evidence="1">
    <location>
        <begin position="363"/>
        <end position="383"/>
    </location>
</feature>
<name>A0A1P8F9K3_9CHLR</name>
<feature type="transmembrane region" description="Helical" evidence="1">
    <location>
        <begin position="269"/>
        <end position="286"/>
    </location>
</feature>
<evidence type="ECO:0000256" key="1">
    <source>
        <dbReference type="SAM" id="Phobius"/>
    </source>
</evidence>
<feature type="transmembrane region" description="Helical" evidence="1">
    <location>
        <begin position="329"/>
        <end position="351"/>
    </location>
</feature>
<sequence>MGFAALTAATLLAWNHPATGYELGIFAATPTFSWVLIGLAMACGMSIIVRQAILLKDPDSSWLWGLLLLIVSRLTILFLPFIRGYVTWHGDNVSHLGFLKEILQTGHYAADNSYPITHTFLAEIIQTTGLSVELVANLSTAFFSVFFILSTYLLATALLSERTHQLIATTLAGMVFIGGGYNVLLMPNGWSIFLLPLLFYLFFKRLFHPIYSVPFLLLSVLYPFFHPLSALIIIISMLVMTLAFQFLWKNQSRGLTNSSHPRSAALKPMLIELMILLPWILSFNSFEPNIRLIWIQITSGGPDVLGFMSDTLSKINVHGVDAVMLFFKLYGVEAILIIVSSVGLVITWLRVRRSTNEVIGRLFLGLGALFLALGFMYLLYLLGMPGMSSIGGQRLLSYAGILTPILAAVTLATAIQRIRFKPLTTMIIAILLVVPAGLSLMYIYPSPYVIQRNLQVTRSELNGINWLMNLKGTHIALISSSTNELLRFTGFTAAPRPMGANVSLPDHFSYETLDHFGQAFSKPGYLPLSIAEKQTYLTIWQVVGRFTASDYATLEDDQTVSKVYDNGEYQVYLVVPYS</sequence>
<reference evidence="3" key="1">
    <citation type="submission" date="2016-11" db="EMBL/GenBank/DDBJ databases">
        <title>Dehalogenimonas formicexedens sp. nov., a chlorinated alkane respiring bacterium isolated from contaminated groundwater.</title>
        <authorList>
            <person name="Key T.A."/>
            <person name="Bowman K.S."/>
            <person name="Lee I."/>
            <person name="Chun J."/>
            <person name="Albuquerque L."/>
            <person name="da Costa M.S."/>
            <person name="Rainey F.A."/>
            <person name="Moe W.M."/>
        </authorList>
    </citation>
    <scope>NUCLEOTIDE SEQUENCE [LARGE SCALE GENOMIC DNA]</scope>
    <source>
        <strain evidence="3">NSZ-14</strain>
    </source>
</reference>
<evidence type="ECO:0008006" key="4">
    <source>
        <dbReference type="Google" id="ProtNLM"/>
    </source>
</evidence>
<dbReference type="EMBL" id="CP018258">
    <property type="protein sequence ID" value="APV45147.1"/>
    <property type="molecule type" value="Genomic_DNA"/>
</dbReference>
<proteinExistence type="predicted"/>
<keyword evidence="1" id="KW-1133">Transmembrane helix</keyword>
<protein>
    <recommendedName>
        <fullName evidence="4">Glycosyltransferase RgtA/B/C/D-like domain-containing protein</fullName>
    </recommendedName>
</protein>
<evidence type="ECO:0000313" key="3">
    <source>
        <dbReference type="Proteomes" id="UP000185934"/>
    </source>
</evidence>
<keyword evidence="3" id="KW-1185">Reference proteome</keyword>
<organism evidence="2 3">
    <name type="scientific">Dehalogenimonas formicexedens</name>
    <dbReference type="NCBI Taxonomy" id="1839801"/>
    <lineage>
        <taxon>Bacteria</taxon>
        <taxon>Bacillati</taxon>
        <taxon>Chloroflexota</taxon>
        <taxon>Dehalococcoidia</taxon>
        <taxon>Dehalococcoidales</taxon>
        <taxon>Dehalococcoidaceae</taxon>
        <taxon>Dehalogenimonas</taxon>
    </lineage>
</organism>
<feature type="transmembrane region" description="Helical" evidence="1">
    <location>
        <begin position="171"/>
        <end position="203"/>
    </location>
</feature>